<dbReference type="HOGENOM" id="CLU_2070986_0_0_10"/>
<reference evidence="2 3" key="1">
    <citation type="submission" date="2012-05" db="EMBL/GenBank/DDBJ databases">
        <authorList>
            <person name="Weinstock G."/>
            <person name="Sodergren E."/>
            <person name="Lobos E.A."/>
            <person name="Fulton L."/>
            <person name="Fulton R."/>
            <person name="Courtney L."/>
            <person name="Fronick C."/>
            <person name="O'Laughlin M."/>
            <person name="Godfrey J."/>
            <person name="Wilson R.M."/>
            <person name="Miner T."/>
            <person name="Farmer C."/>
            <person name="Delehaunty K."/>
            <person name="Cordes M."/>
            <person name="Minx P."/>
            <person name="Tomlinson C."/>
            <person name="Chen J."/>
            <person name="Wollam A."/>
            <person name="Pepin K.H."/>
            <person name="Bhonagiri V."/>
            <person name="Zhang X."/>
            <person name="Suruliraj S."/>
            <person name="Warren W."/>
            <person name="Mitreva M."/>
            <person name="Mardis E.R."/>
            <person name="Wilson R.K."/>
        </authorList>
    </citation>
    <scope>NUCLEOTIDE SEQUENCE [LARGE SCALE GENOMIC DNA]</scope>
    <source>
        <strain evidence="2 3">F0055</strain>
    </source>
</reference>
<keyword evidence="1" id="KW-0472">Membrane</keyword>
<comment type="caution">
    <text evidence="2">The sequence shown here is derived from an EMBL/GenBank/DDBJ whole genome shotgun (WGS) entry which is preliminary data.</text>
</comment>
<feature type="transmembrane region" description="Helical" evidence="1">
    <location>
        <begin position="32"/>
        <end position="51"/>
    </location>
</feature>
<keyword evidence="1" id="KW-0812">Transmembrane</keyword>
<gene>
    <name evidence="2" type="ORF">HMPREF9151_01367</name>
</gene>
<dbReference type="EMBL" id="AMEP01000089">
    <property type="protein sequence ID" value="EKY00132.1"/>
    <property type="molecule type" value="Genomic_DNA"/>
</dbReference>
<dbReference type="RefSeq" id="WP_009162644.1">
    <property type="nucleotide sequence ID" value="NZ_KB290998.1"/>
</dbReference>
<dbReference type="Proteomes" id="UP000010433">
    <property type="component" value="Unassembled WGS sequence"/>
</dbReference>
<proteinExistence type="predicted"/>
<keyword evidence="1" id="KW-1133">Transmembrane helix</keyword>
<dbReference type="AlphaFoldDB" id="L1NAA1"/>
<evidence type="ECO:0000313" key="3">
    <source>
        <dbReference type="Proteomes" id="UP000010433"/>
    </source>
</evidence>
<feature type="transmembrane region" description="Helical" evidence="1">
    <location>
        <begin position="72"/>
        <end position="89"/>
    </location>
</feature>
<accession>L1NAA1</accession>
<evidence type="ECO:0000313" key="2">
    <source>
        <dbReference type="EMBL" id="EKY00132.1"/>
    </source>
</evidence>
<feature type="transmembrane region" description="Helical" evidence="1">
    <location>
        <begin position="95"/>
        <end position="113"/>
    </location>
</feature>
<sequence>MKLNVKTAKNLIYAISTLIAIEPVLEKTGVQFYISFFLFVVLFILFSVYIVKAHRESPKNILKLAFRTPRERLCLIFICTVGAAIGYFMEDFERVIIWTAPIVTTLFIMLIPAKKKAE</sequence>
<protein>
    <submittedName>
        <fullName evidence="2">Uncharacterized protein</fullName>
    </submittedName>
</protein>
<organism evidence="2 3">
    <name type="scientific">Hoylesella saccharolytica F0055</name>
    <dbReference type="NCBI Taxonomy" id="1127699"/>
    <lineage>
        <taxon>Bacteria</taxon>
        <taxon>Pseudomonadati</taxon>
        <taxon>Bacteroidota</taxon>
        <taxon>Bacteroidia</taxon>
        <taxon>Bacteroidales</taxon>
        <taxon>Prevotellaceae</taxon>
        <taxon>Hoylesella</taxon>
    </lineage>
</organism>
<evidence type="ECO:0000256" key="1">
    <source>
        <dbReference type="SAM" id="Phobius"/>
    </source>
</evidence>
<keyword evidence="3" id="KW-1185">Reference proteome</keyword>
<name>L1NAA1_9BACT</name>